<dbReference type="EMBL" id="JAXAFJ010000001">
    <property type="protein sequence ID" value="MDX6804510.1"/>
    <property type="molecule type" value="Genomic_DNA"/>
</dbReference>
<dbReference type="RefSeq" id="WP_319842636.1">
    <property type="nucleotide sequence ID" value="NZ_JAXAFJ010000001.1"/>
</dbReference>
<dbReference type="Pfam" id="PF16976">
    <property type="entry name" value="RcpC"/>
    <property type="match status" value="1"/>
</dbReference>
<dbReference type="Proteomes" id="UP001274321">
    <property type="component" value="Unassembled WGS sequence"/>
</dbReference>
<accession>A0ABU4RLI4</accession>
<dbReference type="InterPro" id="IPR017592">
    <property type="entry name" value="Pilus_assmbl_Flp-typ_CpaB"/>
</dbReference>
<dbReference type="InterPro" id="IPR013974">
    <property type="entry name" value="SAF"/>
</dbReference>
<proteinExistence type="predicted"/>
<dbReference type="CDD" id="cd11614">
    <property type="entry name" value="SAF_CpaB_FlgA_like"/>
    <property type="match status" value="1"/>
</dbReference>
<dbReference type="SMART" id="SM00858">
    <property type="entry name" value="SAF"/>
    <property type="match status" value="1"/>
</dbReference>
<evidence type="ECO:0000313" key="2">
    <source>
        <dbReference type="EMBL" id="MDX6804510.1"/>
    </source>
</evidence>
<name>A0ABU4RLI4_9HYPH</name>
<organism evidence="2 3">
    <name type="scientific">Terrihabitans rhizophilus</name>
    <dbReference type="NCBI Taxonomy" id="3092662"/>
    <lineage>
        <taxon>Bacteria</taxon>
        <taxon>Pseudomonadati</taxon>
        <taxon>Pseudomonadota</taxon>
        <taxon>Alphaproteobacteria</taxon>
        <taxon>Hyphomicrobiales</taxon>
        <taxon>Terrihabitans</taxon>
    </lineage>
</organism>
<sequence>MSLARILVLIVALLAGGAAAWLVSRPPAPTQTVVTPSRPQTEVLVAAKAIALGQVAKTEDLAWRAWPIDGAGGLVTREATPKALEEHAGRIARASISVGEPITAGKLLPRDGSGIVSVILPAGMRAVALEVSAESGAGGFILPNDRVDVLLTRQVAAGNGVPESVQTSTILSNVRVLAIDQAIKEQDGAKAVVGRTATLELKPEQAQKLTASRKQGGISLVLRALADIGSGEPETNSAVAEPPKQGPGSMNIIRFGVQNAL</sequence>
<protein>
    <submittedName>
        <fullName evidence="2">Flp pilus assembly protein CpaB</fullName>
    </submittedName>
</protein>
<feature type="domain" description="SAF" evidence="1">
    <location>
        <begin position="41"/>
        <end position="108"/>
    </location>
</feature>
<dbReference type="NCBIfam" id="TIGR03177">
    <property type="entry name" value="pilus_cpaB"/>
    <property type="match status" value="1"/>
</dbReference>
<dbReference type="InterPro" id="IPR031571">
    <property type="entry name" value="RcpC_dom"/>
</dbReference>
<dbReference type="Pfam" id="PF08666">
    <property type="entry name" value="SAF"/>
    <property type="match status" value="1"/>
</dbReference>
<gene>
    <name evidence="2" type="primary">cpaB</name>
    <name evidence="2" type="ORF">SCD90_00405</name>
</gene>
<reference evidence="2 3" key="1">
    <citation type="submission" date="2023-11" db="EMBL/GenBank/DDBJ databases">
        <authorList>
            <person name="Bao R."/>
        </authorList>
    </citation>
    <scope>NUCLEOTIDE SEQUENCE [LARGE SCALE GENOMIC DNA]</scope>
    <source>
        <strain evidence="2 3">PJ23</strain>
    </source>
</reference>
<evidence type="ECO:0000313" key="3">
    <source>
        <dbReference type="Proteomes" id="UP001274321"/>
    </source>
</evidence>
<comment type="caution">
    <text evidence="2">The sequence shown here is derived from an EMBL/GenBank/DDBJ whole genome shotgun (WGS) entry which is preliminary data.</text>
</comment>
<keyword evidence="3" id="KW-1185">Reference proteome</keyword>
<evidence type="ECO:0000259" key="1">
    <source>
        <dbReference type="SMART" id="SM00858"/>
    </source>
</evidence>